<evidence type="ECO:0000259" key="3">
    <source>
        <dbReference type="Pfam" id="PF01887"/>
    </source>
</evidence>
<feature type="domain" description="S-adenosyl-l-methionine hydroxide adenosyltransferase C-terminal" evidence="4">
    <location>
        <begin position="180"/>
        <end position="264"/>
    </location>
</feature>
<comment type="similarity">
    <text evidence="2">Belongs to the SAM hydrolase / SAM-dependent halogenase family.</text>
</comment>
<dbReference type="InterPro" id="IPR002747">
    <property type="entry name" value="SAM_OH_AdoTrfase"/>
</dbReference>
<accession>A0A2S8GTY7</accession>
<dbReference type="Gene3D" id="3.40.50.10790">
    <property type="entry name" value="S-adenosyl-l-methionine hydroxide adenosyltransferase, N-terminal"/>
    <property type="match status" value="1"/>
</dbReference>
<dbReference type="RefSeq" id="WP_105333713.1">
    <property type="nucleotide sequence ID" value="NZ_PUHZ01000003.1"/>
</dbReference>
<sequence>MFTPDGLIALTTDFQADSFYVAEMKGTAYAISREARLIDVTHSIPPQDVAQASWVLLRAVEAFPRGTIHVVVVDPGVGTDRRIVAALIHDQVIIGPHNGLFDVVAARYPATAVFELNNQVYYGSRWSSTFHGRDIMVPAAAHLVRGVPLESLGERLSERLVTAGKTVETFAQAEGDALVGRIVYADSFGNVVTNVFARDIPEAWQPGSVQVEAGGQTIRGVVATYGERPAGELVALFGSSGQLELSIVQGDAAQKCGFQVGAKVKITNDFV</sequence>
<organism evidence="5 6">
    <name type="scientific">Blastopirellula marina</name>
    <dbReference type="NCBI Taxonomy" id="124"/>
    <lineage>
        <taxon>Bacteria</taxon>
        <taxon>Pseudomonadati</taxon>
        <taxon>Planctomycetota</taxon>
        <taxon>Planctomycetia</taxon>
        <taxon>Pirellulales</taxon>
        <taxon>Pirellulaceae</taxon>
        <taxon>Blastopirellula</taxon>
    </lineage>
</organism>
<proteinExistence type="inferred from homology"/>
<evidence type="ECO:0000313" key="5">
    <source>
        <dbReference type="EMBL" id="PQO47841.1"/>
    </source>
</evidence>
<dbReference type="Pfam" id="PF20257">
    <property type="entry name" value="SAM_HAT_C"/>
    <property type="match status" value="1"/>
</dbReference>
<comment type="caution">
    <text evidence="5">The sequence shown here is derived from an EMBL/GenBank/DDBJ whole genome shotgun (WGS) entry which is preliminary data.</text>
</comment>
<dbReference type="Pfam" id="PF01887">
    <property type="entry name" value="SAM_HAT_N"/>
    <property type="match status" value="1"/>
</dbReference>
<dbReference type="InterPro" id="IPR046470">
    <property type="entry name" value="SAM_HAT_C"/>
</dbReference>
<name>A0A2S8GTY7_9BACT</name>
<dbReference type="SUPFAM" id="SSF101852">
    <property type="entry name" value="Bacterial fluorinating enzyme, C-terminal domain"/>
    <property type="match status" value="1"/>
</dbReference>
<protein>
    <recommendedName>
        <fullName evidence="7">Adenosyl-chloride synthase</fullName>
    </recommendedName>
</protein>
<evidence type="ECO:0000256" key="2">
    <source>
        <dbReference type="ARBA" id="ARBA00024035"/>
    </source>
</evidence>
<gene>
    <name evidence="5" type="ORF">C5Y93_02015</name>
</gene>
<evidence type="ECO:0000259" key="4">
    <source>
        <dbReference type="Pfam" id="PF20257"/>
    </source>
</evidence>
<dbReference type="Gene3D" id="2.40.30.90">
    <property type="entry name" value="Bacterial fluorinating enzyme like"/>
    <property type="match status" value="1"/>
</dbReference>
<evidence type="ECO:0008006" key="7">
    <source>
        <dbReference type="Google" id="ProtNLM"/>
    </source>
</evidence>
<dbReference type="PIRSF" id="PIRSF006779">
    <property type="entry name" value="UCP006779"/>
    <property type="match status" value="1"/>
</dbReference>
<evidence type="ECO:0000313" key="6">
    <source>
        <dbReference type="Proteomes" id="UP000237819"/>
    </source>
</evidence>
<evidence type="ECO:0000256" key="1">
    <source>
        <dbReference type="ARBA" id="ARBA00022691"/>
    </source>
</evidence>
<dbReference type="InterPro" id="IPR023228">
    <property type="entry name" value="SAM_OH_AdoTrfase_N_sf"/>
</dbReference>
<dbReference type="Proteomes" id="UP000237819">
    <property type="component" value="Unassembled WGS sequence"/>
</dbReference>
<dbReference type="SUPFAM" id="SSF102522">
    <property type="entry name" value="Bacterial fluorinating enzyme, N-terminal domain"/>
    <property type="match status" value="1"/>
</dbReference>
<dbReference type="OrthoDB" id="9792195at2"/>
<feature type="domain" description="S-adenosyl-l-methionine hydroxide adenosyltransferase N-terminal" evidence="3">
    <location>
        <begin position="8"/>
        <end position="153"/>
    </location>
</feature>
<dbReference type="InterPro" id="IPR046469">
    <property type="entry name" value="SAM_HAT_N"/>
</dbReference>
<dbReference type="EMBL" id="PUHZ01000003">
    <property type="protein sequence ID" value="PQO47841.1"/>
    <property type="molecule type" value="Genomic_DNA"/>
</dbReference>
<keyword evidence="1" id="KW-0949">S-adenosyl-L-methionine</keyword>
<dbReference type="InterPro" id="IPR023227">
    <property type="entry name" value="SAM_OH_AdoTrfase_C_sf"/>
</dbReference>
<dbReference type="AlphaFoldDB" id="A0A2S8GTY7"/>
<reference evidence="5 6" key="1">
    <citation type="submission" date="2018-02" db="EMBL/GenBank/DDBJ databases">
        <title>Comparative genomes isolates from brazilian mangrove.</title>
        <authorList>
            <person name="Araujo J.E."/>
            <person name="Taketani R.G."/>
            <person name="Silva M.C.P."/>
            <person name="Loureco M.V."/>
            <person name="Andreote F.D."/>
        </authorList>
    </citation>
    <scope>NUCLEOTIDE SEQUENCE [LARGE SCALE GENOMIC DNA]</scope>
    <source>
        <strain evidence="5 6">Nap-Phe MGV</strain>
    </source>
</reference>
<dbReference type="PANTHER" id="PTHR35092">
    <property type="entry name" value="CHLORINASE MJ1651"/>
    <property type="match status" value="1"/>
</dbReference>
<dbReference type="PANTHER" id="PTHR35092:SF1">
    <property type="entry name" value="CHLORINASE MJ1651"/>
    <property type="match status" value="1"/>
</dbReference>